<dbReference type="EMBL" id="BAHD01000038">
    <property type="protein sequence ID" value="GAB96423.1"/>
    <property type="molecule type" value="Genomic_DNA"/>
</dbReference>
<reference evidence="3 4" key="1">
    <citation type="submission" date="2012-08" db="EMBL/GenBank/DDBJ databases">
        <title>Whole genome shotgun sequence of Kineosphaera limosa NBRC 100340.</title>
        <authorList>
            <person name="Yoshida I."/>
            <person name="Isaki S."/>
            <person name="Hosoyama A."/>
            <person name="Tsuchikane K."/>
            <person name="Katsumata H."/>
            <person name="Ando Y."/>
            <person name="Ohji S."/>
            <person name="Hamada M."/>
            <person name="Tamura T."/>
            <person name="Yamazoe A."/>
            <person name="Yamazaki S."/>
            <person name="Fujita N."/>
        </authorList>
    </citation>
    <scope>NUCLEOTIDE SEQUENCE [LARGE SCALE GENOMIC DNA]</scope>
    <source>
        <strain evidence="3 4">NBRC 100340</strain>
    </source>
</reference>
<accession>K6VJN0</accession>
<comment type="caution">
    <text evidence="3">The sequence shown here is derived from an EMBL/GenBank/DDBJ whole genome shotgun (WGS) entry which is preliminary data.</text>
</comment>
<dbReference type="Proteomes" id="UP000008366">
    <property type="component" value="Unassembled WGS sequence"/>
</dbReference>
<dbReference type="eggNOG" id="COG1266">
    <property type="taxonomic scope" value="Bacteria"/>
</dbReference>
<feature type="transmembrane region" description="Helical" evidence="1">
    <location>
        <begin position="68"/>
        <end position="92"/>
    </location>
</feature>
<keyword evidence="1" id="KW-0472">Membrane</keyword>
<feature type="transmembrane region" description="Helical" evidence="1">
    <location>
        <begin position="27"/>
        <end position="47"/>
    </location>
</feature>
<dbReference type="PANTHER" id="PTHR35797:SF1">
    <property type="entry name" value="PROTEASE"/>
    <property type="match status" value="1"/>
</dbReference>
<dbReference type="GO" id="GO:0080120">
    <property type="term" value="P:CAAX-box protein maturation"/>
    <property type="evidence" value="ECO:0007669"/>
    <property type="project" value="UniProtKB-ARBA"/>
</dbReference>
<evidence type="ECO:0000259" key="2">
    <source>
        <dbReference type="Pfam" id="PF02517"/>
    </source>
</evidence>
<organism evidence="3 4">
    <name type="scientific">Kineosphaera limosa NBRC 100340</name>
    <dbReference type="NCBI Taxonomy" id="1184609"/>
    <lineage>
        <taxon>Bacteria</taxon>
        <taxon>Bacillati</taxon>
        <taxon>Actinomycetota</taxon>
        <taxon>Actinomycetes</taxon>
        <taxon>Micrococcales</taxon>
        <taxon>Dermatophilaceae</taxon>
        <taxon>Kineosphaera</taxon>
    </lineage>
</organism>
<feature type="transmembrane region" description="Helical" evidence="1">
    <location>
        <begin position="221"/>
        <end position="240"/>
    </location>
</feature>
<evidence type="ECO:0000313" key="4">
    <source>
        <dbReference type="Proteomes" id="UP000008366"/>
    </source>
</evidence>
<keyword evidence="1" id="KW-1133">Transmembrane helix</keyword>
<keyword evidence="1" id="KW-0812">Transmembrane</keyword>
<sequence>MLFVLVATALCAVAAMPALLGWLPSEMSGVVVPFAQLTPLLTALAFWAVIRPGRLRSMFALGWSWRGVLAGVAAVALVSALQLLLGLVMGWQVRGGDLVVQAAIAVLPVLAVQAVFAIGEEFGWRGWLASRTAHWPFAVAAAVTALAWVIWHLPALPLVLAGGGWSAGAAYLAAIASWAPFLLALRRWTGSVWPAVVAHGALNSIRVFFLQSVADSGGVDWAVEALGWVLWIGAAVLLNARNSATNGRVRHSA</sequence>
<keyword evidence="4" id="KW-1185">Reference proteome</keyword>
<feature type="transmembrane region" description="Helical" evidence="1">
    <location>
        <begin position="98"/>
        <end position="120"/>
    </location>
</feature>
<dbReference type="InterPro" id="IPR042150">
    <property type="entry name" value="MmRce1-like"/>
</dbReference>
<dbReference type="STRING" id="1184609.KILIM_038_00120"/>
<feature type="transmembrane region" description="Helical" evidence="1">
    <location>
        <begin position="163"/>
        <end position="185"/>
    </location>
</feature>
<dbReference type="InterPro" id="IPR003675">
    <property type="entry name" value="Rce1/LyrA-like_dom"/>
</dbReference>
<dbReference type="AlphaFoldDB" id="K6VJN0"/>
<evidence type="ECO:0000313" key="3">
    <source>
        <dbReference type="EMBL" id="GAB96423.1"/>
    </source>
</evidence>
<dbReference type="PANTHER" id="PTHR35797">
    <property type="entry name" value="PROTEASE-RELATED"/>
    <property type="match status" value="1"/>
</dbReference>
<feature type="domain" description="CAAX prenyl protease 2/Lysostaphin resistance protein A-like" evidence="2">
    <location>
        <begin position="106"/>
        <end position="204"/>
    </location>
</feature>
<feature type="transmembrane region" description="Helical" evidence="1">
    <location>
        <begin position="132"/>
        <end position="151"/>
    </location>
</feature>
<protein>
    <recommendedName>
        <fullName evidence="2">CAAX prenyl protease 2/Lysostaphin resistance protein A-like domain-containing protein</fullName>
    </recommendedName>
</protein>
<feature type="transmembrane region" description="Helical" evidence="1">
    <location>
        <begin position="192"/>
        <end position="209"/>
    </location>
</feature>
<name>K6VJN0_9MICO</name>
<proteinExistence type="predicted"/>
<evidence type="ECO:0000256" key="1">
    <source>
        <dbReference type="SAM" id="Phobius"/>
    </source>
</evidence>
<dbReference type="Pfam" id="PF02517">
    <property type="entry name" value="Rce1-like"/>
    <property type="match status" value="1"/>
</dbReference>
<gene>
    <name evidence="3" type="ORF">KILIM_038_00120</name>
</gene>
<dbReference type="RefSeq" id="WP_006592955.1">
    <property type="nucleotide sequence ID" value="NZ_BAHD01000038.1"/>
</dbReference>
<dbReference type="GO" id="GO:0004175">
    <property type="term" value="F:endopeptidase activity"/>
    <property type="evidence" value="ECO:0007669"/>
    <property type="project" value="UniProtKB-ARBA"/>
</dbReference>
<dbReference type="OrthoDB" id="3693644at2"/>